<keyword evidence="2" id="KW-1185">Reference proteome</keyword>
<sequence length="117" mass="12575">MQVSWRFSGSVVLRIGKPGNALAPIHTDESVTDELNIDNPDLKELSGVGIGSMTNKVKGGVTRTDCHRTVSNLHSIVEQMISRAATITCLGLMVAIQLRTVIPVRLYQTCTVVIAAS</sequence>
<gene>
    <name evidence="1" type="ORF">H2200_004927</name>
</gene>
<dbReference type="AlphaFoldDB" id="A0AA38XE03"/>
<reference evidence="1" key="1">
    <citation type="submission" date="2022-10" db="EMBL/GenBank/DDBJ databases">
        <title>Culturing micro-colonial fungi from biological soil crusts in the Mojave desert and describing Neophaeococcomyces mojavensis, and introducing the new genera and species Taxawa tesnikishii.</title>
        <authorList>
            <person name="Kurbessoian T."/>
            <person name="Stajich J.E."/>
        </authorList>
    </citation>
    <scope>NUCLEOTIDE SEQUENCE</scope>
    <source>
        <strain evidence="1">TK_41</strain>
    </source>
</reference>
<evidence type="ECO:0000313" key="1">
    <source>
        <dbReference type="EMBL" id="KAJ9611743.1"/>
    </source>
</evidence>
<evidence type="ECO:0000313" key="2">
    <source>
        <dbReference type="Proteomes" id="UP001172673"/>
    </source>
</evidence>
<dbReference type="EMBL" id="JAPDRK010000006">
    <property type="protein sequence ID" value="KAJ9611743.1"/>
    <property type="molecule type" value="Genomic_DNA"/>
</dbReference>
<proteinExistence type="predicted"/>
<dbReference type="Proteomes" id="UP001172673">
    <property type="component" value="Unassembled WGS sequence"/>
</dbReference>
<comment type="caution">
    <text evidence="1">The sequence shown here is derived from an EMBL/GenBank/DDBJ whole genome shotgun (WGS) entry which is preliminary data.</text>
</comment>
<name>A0AA38XE03_9EURO</name>
<protein>
    <submittedName>
        <fullName evidence="1">Uncharacterized protein</fullName>
    </submittedName>
</protein>
<organism evidence="1 2">
    <name type="scientific">Cladophialophora chaetospira</name>
    <dbReference type="NCBI Taxonomy" id="386627"/>
    <lineage>
        <taxon>Eukaryota</taxon>
        <taxon>Fungi</taxon>
        <taxon>Dikarya</taxon>
        <taxon>Ascomycota</taxon>
        <taxon>Pezizomycotina</taxon>
        <taxon>Eurotiomycetes</taxon>
        <taxon>Chaetothyriomycetidae</taxon>
        <taxon>Chaetothyriales</taxon>
        <taxon>Herpotrichiellaceae</taxon>
        <taxon>Cladophialophora</taxon>
    </lineage>
</organism>
<accession>A0AA38XE03</accession>